<dbReference type="RefSeq" id="WP_062610345.1">
    <property type="nucleotide sequence ID" value="NZ_FCOX02000046.1"/>
</dbReference>
<keyword evidence="3" id="KW-0472">Membrane</keyword>
<dbReference type="AlphaFoldDB" id="A0A158E4I2"/>
<dbReference type="GO" id="GO:0005524">
    <property type="term" value="F:ATP binding"/>
    <property type="evidence" value="ECO:0007669"/>
    <property type="project" value="UniProtKB-KW"/>
</dbReference>
<name>A0A158E4I2_9BURK</name>
<keyword evidence="8" id="KW-1185">Reference proteome</keyword>
<evidence type="ECO:0000256" key="2">
    <source>
        <dbReference type="ARBA" id="ARBA00022475"/>
    </source>
</evidence>
<dbReference type="InterPro" id="IPR003439">
    <property type="entry name" value="ABC_transporter-like_ATP-bd"/>
</dbReference>
<dbReference type="Pfam" id="PF12399">
    <property type="entry name" value="BCA_ABC_TP_C"/>
    <property type="match status" value="1"/>
</dbReference>
<evidence type="ECO:0000313" key="8">
    <source>
        <dbReference type="Proteomes" id="UP000071859"/>
    </source>
</evidence>
<dbReference type="Pfam" id="PF00005">
    <property type="entry name" value="ABC_tran"/>
    <property type="match status" value="1"/>
</dbReference>
<organism evidence="7 8">
    <name type="scientific">Caballeronia calidae</name>
    <dbReference type="NCBI Taxonomy" id="1777139"/>
    <lineage>
        <taxon>Bacteria</taxon>
        <taxon>Pseudomonadati</taxon>
        <taxon>Pseudomonadota</taxon>
        <taxon>Betaproteobacteria</taxon>
        <taxon>Burkholderiales</taxon>
        <taxon>Burkholderiaceae</taxon>
        <taxon>Caballeronia</taxon>
    </lineage>
</organism>
<keyword evidence="3" id="KW-0997">Cell inner membrane</keyword>
<evidence type="ECO:0000256" key="3">
    <source>
        <dbReference type="ARBA" id="ARBA00022519"/>
    </source>
</evidence>
<comment type="caution">
    <text evidence="7">The sequence shown here is derived from an EMBL/GenBank/DDBJ whole genome shotgun (WGS) entry which is preliminary data.</text>
</comment>
<dbReference type="PROSITE" id="PS50893">
    <property type="entry name" value="ABC_TRANSPORTER_2"/>
    <property type="match status" value="1"/>
</dbReference>
<evidence type="ECO:0000256" key="4">
    <source>
        <dbReference type="ARBA" id="ARBA00022741"/>
    </source>
</evidence>
<dbReference type="SMART" id="SM00382">
    <property type="entry name" value="AAA"/>
    <property type="match status" value="1"/>
</dbReference>
<dbReference type="InterPro" id="IPR032823">
    <property type="entry name" value="BCA_ABC_TP_C"/>
</dbReference>
<evidence type="ECO:0000313" key="7">
    <source>
        <dbReference type="EMBL" id="SAL01801.1"/>
    </source>
</evidence>
<evidence type="ECO:0000256" key="5">
    <source>
        <dbReference type="ARBA" id="ARBA00022840"/>
    </source>
</evidence>
<dbReference type="InterPro" id="IPR003593">
    <property type="entry name" value="AAA+_ATPase"/>
</dbReference>
<feature type="domain" description="ABC transporter" evidence="6">
    <location>
        <begin position="9"/>
        <end position="244"/>
    </location>
</feature>
<proteinExistence type="predicted"/>
<gene>
    <name evidence="7" type="ORF">AWB78_06214</name>
</gene>
<dbReference type="SUPFAM" id="SSF52540">
    <property type="entry name" value="P-loop containing nucleoside triphosphate hydrolases"/>
    <property type="match status" value="1"/>
</dbReference>
<evidence type="ECO:0000256" key="1">
    <source>
        <dbReference type="ARBA" id="ARBA00022448"/>
    </source>
</evidence>
<dbReference type="InterPro" id="IPR051120">
    <property type="entry name" value="ABC_AA/LPS_Transport"/>
</dbReference>
<keyword evidence="2" id="KW-1003">Cell membrane</keyword>
<dbReference type="CDD" id="cd03219">
    <property type="entry name" value="ABC_Mj1267_LivG_branched"/>
    <property type="match status" value="1"/>
</dbReference>
<dbReference type="OrthoDB" id="5291558at2"/>
<reference evidence="7" key="1">
    <citation type="submission" date="2016-01" db="EMBL/GenBank/DDBJ databases">
        <authorList>
            <person name="Peeters C."/>
        </authorList>
    </citation>
    <scope>NUCLEOTIDE SEQUENCE</scope>
    <source>
        <strain evidence="7">LMG 29321</strain>
    </source>
</reference>
<dbReference type="PANTHER" id="PTHR45772:SF4">
    <property type="entry name" value="ABC TRANSPORTER ATP-BINDING PROTEIN"/>
    <property type="match status" value="1"/>
</dbReference>
<dbReference type="PANTHER" id="PTHR45772">
    <property type="entry name" value="CONSERVED COMPONENT OF ABC TRANSPORTER FOR NATURAL AMINO ACIDS-RELATED"/>
    <property type="match status" value="1"/>
</dbReference>
<keyword evidence="1" id="KW-0813">Transport</keyword>
<sequence length="248" mass="26788">MAEGNAVLLQTTNVTRRFAGLVAVADLNLTVCEGEILGLIGPNGAGKSTTFNLISGFLKPSSGRLEIFGKDCTRKSPTEISRMGLVRTFQHGSYMRSMTVRDNILLGTIHWLSGASSAQRQQRVAESADILGLTSHLDRVAGSLPHGIQRLVSIALALATRPRLLCLDEPLTGLNETEVASTLNALRTIRERFGCTILLVEHNMKAVMALCDRIVVLHHGQQLATGSPSQIRLNEKVIAAYLGSRHGK</sequence>
<protein>
    <submittedName>
        <fullName evidence="7">Branched chain amino acid ABC transporter ATPase</fullName>
    </submittedName>
</protein>
<dbReference type="Gene3D" id="3.40.50.300">
    <property type="entry name" value="P-loop containing nucleotide triphosphate hydrolases"/>
    <property type="match status" value="1"/>
</dbReference>
<keyword evidence="4" id="KW-0547">Nucleotide-binding</keyword>
<dbReference type="GO" id="GO:0016887">
    <property type="term" value="F:ATP hydrolysis activity"/>
    <property type="evidence" value="ECO:0007669"/>
    <property type="project" value="InterPro"/>
</dbReference>
<accession>A0A158E4I2</accession>
<dbReference type="Proteomes" id="UP000071859">
    <property type="component" value="Unassembled WGS sequence"/>
</dbReference>
<keyword evidence="5" id="KW-0067">ATP-binding</keyword>
<dbReference type="InterPro" id="IPR027417">
    <property type="entry name" value="P-loop_NTPase"/>
</dbReference>
<dbReference type="GO" id="GO:0005886">
    <property type="term" value="C:plasma membrane"/>
    <property type="evidence" value="ECO:0007669"/>
    <property type="project" value="TreeGrafter"/>
</dbReference>
<dbReference type="EMBL" id="FCOX02000046">
    <property type="protein sequence ID" value="SAL01801.1"/>
    <property type="molecule type" value="Genomic_DNA"/>
</dbReference>
<evidence type="ECO:0000259" key="6">
    <source>
        <dbReference type="PROSITE" id="PS50893"/>
    </source>
</evidence>